<evidence type="ECO:0000313" key="3">
    <source>
        <dbReference type="EMBL" id="KAG0470519.1"/>
    </source>
</evidence>
<dbReference type="AlphaFoldDB" id="A0A835QJ20"/>
<feature type="region of interest" description="Disordered" evidence="2">
    <location>
        <begin position="270"/>
        <end position="334"/>
    </location>
</feature>
<feature type="compositionally biased region" description="Polar residues" evidence="2">
    <location>
        <begin position="271"/>
        <end position="284"/>
    </location>
</feature>
<reference evidence="3 4" key="1">
    <citation type="journal article" date="2020" name="Nat. Food">
        <title>A phased Vanilla planifolia genome enables genetic improvement of flavour and production.</title>
        <authorList>
            <person name="Hasing T."/>
            <person name="Tang H."/>
            <person name="Brym M."/>
            <person name="Khazi F."/>
            <person name="Huang T."/>
            <person name="Chambers A.H."/>
        </authorList>
    </citation>
    <scope>NUCLEOTIDE SEQUENCE [LARGE SCALE GENOMIC DNA]</scope>
    <source>
        <tissue evidence="3">Leaf</tissue>
    </source>
</reference>
<evidence type="ECO:0008006" key="5">
    <source>
        <dbReference type="Google" id="ProtNLM"/>
    </source>
</evidence>
<evidence type="ECO:0000256" key="2">
    <source>
        <dbReference type="SAM" id="MobiDB-lite"/>
    </source>
</evidence>
<dbReference type="SUPFAM" id="SSF49879">
    <property type="entry name" value="SMAD/FHA domain"/>
    <property type="match status" value="1"/>
</dbReference>
<dbReference type="Proteomes" id="UP000636800">
    <property type="component" value="Unassembled WGS sequence"/>
</dbReference>
<evidence type="ECO:0000256" key="1">
    <source>
        <dbReference type="PROSITE-ProRule" id="PRU00182"/>
    </source>
</evidence>
<evidence type="ECO:0000313" key="4">
    <source>
        <dbReference type="Proteomes" id="UP000636800"/>
    </source>
</evidence>
<keyword evidence="1" id="KW-0694">RNA-binding</keyword>
<sequence>MVETRSSGAAKRSLSSTSTSSSPQSKRPKGTGEDVVAGLREDPPNRKEHAATSEDRQTSGDPEAAVPAMDRVSAEKQADDLPEESSTGMFPSEGAEELTKLLPALDLPKNKGKVWPSKVSWAKLISQCSQNPHILVDGAVFTVGEDQKCHLRLMNMPVSKTLCRLNRVKYQGSSAAVLEICGSKGVVKVNGKEVKKNTKVTIVGGDEVIFSSKYAYIFQQLDYKKIIKSALPSSTGIPHSQGVLVKGVQFGTRSGDPSAFAGASILASLSHPRQNDSGTSSPASNDDDDQSEHEPSNLPPSGNVSVPHPVPDSDLHSRKGNANHQNAVVTDEDKTTAAVPAELDGSMDVDALSMQIWQKLVA</sequence>
<comment type="caution">
    <text evidence="3">The sequence shown here is derived from an EMBL/GenBank/DDBJ whole genome shotgun (WGS) entry which is preliminary data.</text>
</comment>
<name>A0A835QJ20_VANPL</name>
<accession>A0A835QJ20</accession>
<feature type="compositionally biased region" description="Low complexity" evidence="2">
    <location>
        <begin position="13"/>
        <end position="22"/>
    </location>
</feature>
<feature type="compositionally biased region" description="Basic and acidic residues" evidence="2">
    <location>
        <begin position="39"/>
        <end position="58"/>
    </location>
</feature>
<dbReference type="Gene3D" id="2.60.200.20">
    <property type="match status" value="1"/>
</dbReference>
<organism evidence="3 4">
    <name type="scientific">Vanilla planifolia</name>
    <name type="common">Vanilla</name>
    <dbReference type="NCBI Taxonomy" id="51239"/>
    <lineage>
        <taxon>Eukaryota</taxon>
        <taxon>Viridiplantae</taxon>
        <taxon>Streptophyta</taxon>
        <taxon>Embryophyta</taxon>
        <taxon>Tracheophyta</taxon>
        <taxon>Spermatophyta</taxon>
        <taxon>Magnoliopsida</taxon>
        <taxon>Liliopsida</taxon>
        <taxon>Asparagales</taxon>
        <taxon>Orchidaceae</taxon>
        <taxon>Vanilloideae</taxon>
        <taxon>Vanilleae</taxon>
        <taxon>Vanilla</taxon>
    </lineage>
</organism>
<dbReference type="EMBL" id="JADCNL010000008">
    <property type="protein sequence ID" value="KAG0470519.1"/>
    <property type="molecule type" value="Genomic_DNA"/>
</dbReference>
<dbReference type="PROSITE" id="PS50889">
    <property type="entry name" value="S4"/>
    <property type="match status" value="1"/>
</dbReference>
<dbReference type="InterPro" id="IPR008984">
    <property type="entry name" value="SMAD_FHA_dom_sf"/>
</dbReference>
<dbReference type="GO" id="GO:0003723">
    <property type="term" value="F:RNA binding"/>
    <property type="evidence" value="ECO:0007669"/>
    <property type="project" value="UniProtKB-KW"/>
</dbReference>
<feature type="region of interest" description="Disordered" evidence="2">
    <location>
        <begin position="73"/>
        <end position="92"/>
    </location>
</feature>
<protein>
    <recommendedName>
        <fullName evidence="5">FHA domain-containing protein</fullName>
    </recommendedName>
</protein>
<gene>
    <name evidence="3" type="ORF">HPP92_017219</name>
</gene>
<keyword evidence="4" id="KW-1185">Reference proteome</keyword>
<feature type="region of interest" description="Disordered" evidence="2">
    <location>
        <begin position="1"/>
        <end position="68"/>
    </location>
</feature>
<proteinExistence type="predicted"/>
<dbReference type="OrthoDB" id="10255963at2759"/>